<feature type="domain" description="Non-reducing end beta-L-arabinofuranosidase-like GH127 catalytic" evidence="2">
    <location>
        <begin position="8"/>
        <end position="399"/>
    </location>
</feature>
<dbReference type="InterPro" id="IPR049174">
    <property type="entry name" value="Beta-AFase-like"/>
</dbReference>
<feature type="compositionally biased region" description="Gly residues" evidence="1">
    <location>
        <begin position="542"/>
        <end position="559"/>
    </location>
</feature>
<evidence type="ECO:0000259" key="3">
    <source>
        <dbReference type="Pfam" id="PF20736"/>
    </source>
</evidence>
<evidence type="ECO:0000313" key="5">
    <source>
        <dbReference type="EMBL" id="MBP2356773.1"/>
    </source>
</evidence>
<dbReference type="InterPro" id="IPR008928">
    <property type="entry name" value="6-hairpin_glycosidase_sf"/>
</dbReference>
<dbReference type="EMBL" id="JAGINT010000002">
    <property type="protein sequence ID" value="MBP2356773.1"/>
    <property type="molecule type" value="Genomic_DNA"/>
</dbReference>
<accession>A0ABS4UYP8</accession>
<dbReference type="InterPro" id="IPR049049">
    <property type="entry name" value="Beta-AFase-like_GH127_C"/>
</dbReference>
<name>A0ABS4UYP8_9ACTN</name>
<dbReference type="PANTHER" id="PTHR43465">
    <property type="entry name" value="DUF1680 DOMAIN PROTEIN (AFU_ORTHOLOGUE AFUA_1G08910)"/>
    <property type="match status" value="1"/>
</dbReference>
<sequence>MSHGTEVEVRLTSGLLHAWQERNRAATIPHAIAELRKAGNLENLRRLGDPSVGGYRGRYPFLDTDLYKTLEGLAYEVGREDAPAGAQEFYDEVVGLLEQAQADDGYLNSYFQDPDQPKQPWSDLGWGHELYNLGHLIQAAVAAQRRLSDGRLLTIARRFADLVVRKYGVEGEEVVDGHPEVEMALVELYRETGEAAYLTQAQLFVDRRGQGKLKHTIFPGEYFQDHVPFRELSSVTGHAVRMAYLAAGAADVHLETGDPTLLAALERLWDDMVATKLYLTGGLGSRHSDEAIGDRYELPSERAYAETCAAIATMQWAWRMFRATGKASYLDVYETVLYNAYAVGLSADGTAFFYDNPLQRRPDHEQRSGAEDGGELLRRAWFGCPCCPPNIIRWMSELQDHVALHRDNTLYVGIYTDAHLTAGDLAVTVNTNYPWNGEVTLTVESAPTEEQTLALRIPHWATGATITEPGETAVQPGPTGQRGPAGQADAAAQPGAAGQAAHGGAARGGADGSLGAVAQGAAAHGGPADGGAADGGAADGGAAHGGAAHGGAAHGGAAPGGADESLGGQWGEDGWVRVRRVFVPGDVVRLTLPMAARAHGVHPYVDAARGAIAVARGPVVYCVEQQDVAAPVDDLLLTPAGVAAATARMDDEHVVLDLTAGVAQPPAPELYPVLTETPQTPALQASKHVPVTLSPYFLWGNRQPLAMRVWLRTEREY</sequence>
<feature type="region of interest" description="Disordered" evidence="1">
    <location>
        <begin position="542"/>
        <end position="566"/>
    </location>
</feature>
<organism evidence="5 6">
    <name type="scientific">Kribbella aluminosa</name>
    <dbReference type="NCBI Taxonomy" id="416017"/>
    <lineage>
        <taxon>Bacteria</taxon>
        <taxon>Bacillati</taxon>
        <taxon>Actinomycetota</taxon>
        <taxon>Actinomycetes</taxon>
        <taxon>Propionibacteriales</taxon>
        <taxon>Kribbellaceae</taxon>
        <taxon>Kribbella</taxon>
    </lineage>
</organism>
<protein>
    <submittedName>
        <fullName evidence="5">DUF1680 family protein</fullName>
    </submittedName>
</protein>
<feature type="region of interest" description="Disordered" evidence="1">
    <location>
        <begin position="467"/>
        <end position="509"/>
    </location>
</feature>
<proteinExistence type="predicted"/>
<dbReference type="PANTHER" id="PTHR43465:SF2">
    <property type="entry name" value="DUF1680 DOMAIN PROTEIN (AFU_ORTHOLOGUE AFUA_1G08910)"/>
    <property type="match status" value="1"/>
</dbReference>
<evidence type="ECO:0000259" key="2">
    <source>
        <dbReference type="Pfam" id="PF07944"/>
    </source>
</evidence>
<evidence type="ECO:0000259" key="4">
    <source>
        <dbReference type="Pfam" id="PF20737"/>
    </source>
</evidence>
<feature type="domain" description="Non-reducing end beta-L-arabinofuranosidase-like GH127 middle" evidence="3">
    <location>
        <begin position="410"/>
        <end position="472"/>
    </location>
</feature>
<dbReference type="Pfam" id="PF07944">
    <property type="entry name" value="Beta-AFase-like_GH127_cat"/>
    <property type="match status" value="1"/>
</dbReference>
<dbReference type="SUPFAM" id="SSF48208">
    <property type="entry name" value="Six-hairpin glycosidases"/>
    <property type="match status" value="1"/>
</dbReference>
<evidence type="ECO:0000256" key="1">
    <source>
        <dbReference type="SAM" id="MobiDB-lite"/>
    </source>
</evidence>
<dbReference type="InterPro" id="IPR049046">
    <property type="entry name" value="Beta-AFase-like_GH127_middle"/>
</dbReference>
<keyword evidence="6" id="KW-1185">Reference proteome</keyword>
<dbReference type="Pfam" id="PF20736">
    <property type="entry name" value="Glyco_hydro127M"/>
    <property type="match status" value="1"/>
</dbReference>
<dbReference type="InterPro" id="IPR012878">
    <property type="entry name" value="Beta-AFase-like_GH127_cat"/>
</dbReference>
<evidence type="ECO:0000313" key="6">
    <source>
        <dbReference type="Proteomes" id="UP000755585"/>
    </source>
</evidence>
<gene>
    <name evidence="5" type="ORF">JOF29_007883</name>
</gene>
<feature type="compositionally biased region" description="Low complexity" evidence="1">
    <location>
        <begin position="481"/>
        <end position="504"/>
    </location>
</feature>
<dbReference type="Pfam" id="PF20737">
    <property type="entry name" value="Glyco_hydro127C"/>
    <property type="match status" value="1"/>
</dbReference>
<dbReference type="RefSeq" id="WP_245359849.1">
    <property type="nucleotide sequence ID" value="NZ_BAAAVU010000004.1"/>
</dbReference>
<feature type="domain" description="Non-reducing end beta-L-arabinofuranosidase-like GH127 C-terminal" evidence="4">
    <location>
        <begin position="601"/>
        <end position="712"/>
    </location>
</feature>
<comment type="caution">
    <text evidence="5">The sequence shown here is derived from an EMBL/GenBank/DDBJ whole genome shotgun (WGS) entry which is preliminary data.</text>
</comment>
<reference evidence="5 6" key="1">
    <citation type="submission" date="2021-03" db="EMBL/GenBank/DDBJ databases">
        <title>Sequencing the genomes of 1000 actinobacteria strains.</title>
        <authorList>
            <person name="Klenk H.-P."/>
        </authorList>
    </citation>
    <scope>NUCLEOTIDE SEQUENCE [LARGE SCALE GENOMIC DNA]</scope>
    <source>
        <strain evidence="5 6">DSM 18824</strain>
    </source>
</reference>
<dbReference type="Proteomes" id="UP000755585">
    <property type="component" value="Unassembled WGS sequence"/>
</dbReference>